<dbReference type="InterPro" id="IPR011047">
    <property type="entry name" value="Quinoprotein_ADH-like_sf"/>
</dbReference>
<proteinExistence type="inferred from homology"/>
<reference evidence="6 7" key="1">
    <citation type="submission" date="2024-04" db="EMBL/GenBank/DDBJ databases">
        <title>Salinicola lusitanus LLJ914,a marine bacterium isolated from the Okinawa Trough.</title>
        <authorList>
            <person name="Li J."/>
        </authorList>
    </citation>
    <scope>NUCLEOTIDE SEQUENCE [LARGE SCALE GENOMIC DNA]</scope>
    <source>
        <strain evidence="6 7">LLJ914</strain>
    </source>
</reference>
<dbReference type="Pfam" id="PF01011">
    <property type="entry name" value="PQQ"/>
    <property type="match status" value="1"/>
</dbReference>
<gene>
    <name evidence="6" type="ORF">AAGT95_20830</name>
</gene>
<dbReference type="SUPFAM" id="SSF50998">
    <property type="entry name" value="Quinoprotein alcohol dehydrogenase-like"/>
    <property type="match status" value="1"/>
</dbReference>
<sequence length="817" mass="86897">MSARKPYRLAAWVLGAVMVVVGLILVVGGGWLIVLRGSGYYLLAGLGLLASGGLLIRRHPAALLLYAMVLLATLAWSLWEVGFDWWQLAPRVALPCVLGIVLLLPWWRKPVASPLGSGALALAVGLTIGIAVVAQFIAPGTIEGRLDPERRAQVINEAQVAGENWPAYGGTNAGTHYSSLDQITPANVGRLQEAWRLRTGDIATSTSPPEITNENTPLKVGDNLFLCTSHSRVIAVSPETGDVRWTFDPELSRMGADDFSGWAHMTCRGVAYYDVSDYADTAGSGVATGGGAAGSDEGPVAPRVPSIGQTDVMCPRRLFVPTADARLIALDAQSGERCPGFGVDGEVDLTRNIGDFAPGGYYATSPPVVTEHLVIIGGHVTDNGSTDEPSGVVRAYDVGTGELVWNWDSGNPEATAPIAPEATYTRNSPNAWAPLSVDERLGLVYLPTGNATPDPYGADRDENDETYGAALVALGLATGGVRWRQQFVHHDLWDMDTPAQPVLLDLQTPDGMLPAVIQPTKQGSLYVLDRGTGEPIVPIEEVKAPSGAVEGDFTAATQPRSTLNLLPPPLTGSDMWGVSPIDQMLCRIQFHALDYRGQYTPPSLNGSLVYPGNVGVFNWSGVAVDPARQAMFTSPNYLAFVSRLIPRDGEDDPEASASEQGVRPNRRAPYAVELGPFLSILGLPCQAPPWGQVAGIDLGSREVVWQHRNGTTRDSMPFDLPIPLAVGVPALGGPITTAGGVSFLSGTLDQYLRAYDLTSGRELWKARLPAGGQATPMTYRGRDGRQYVVVTAGGHGTFGSRMGDYVVAYALPRDALP</sequence>
<dbReference type="Gene3D" id="2.140.10.10">
    <property type="entry name" value="Quinoprotein alcohol dehydrogenase-like superfamily"/>
    <property type="match status" value="1"/>
</dbReference>
<keyword evidence="4" id="KW-1133">Transmembrane helix</keyword>
<keyword evidence="4" id="KW-0812">Transmembrane</keyword>
<dbReference type="EC" id="1.1.-.-" evidence="6"/>
<feature type="transmembrane region" description="Helical" evidence="4">
    <location>
        <begin position="63"/>
        <end position="79"/>
    </location>
</feature>
<feature type="transmembrane region" description="Helical" evidence="4">
    <location>
        <begin position="39"/>
        <end position="56"/>
    </location>
</feature>
<dbReference type="GO" id="GO:0016491">
    <property type="term" value="F:oxidoreductase activity"/>
    <property type="evidence" value="ECO:0007669"/>
    <property type="project" value="UniProtKB-KW"/>
</dbReference>
<dbReference type="InterPro" id="IPR018391">
    <property type="entry name" value="PQQ_b-propeller_rpt"/>
</dbReference>
<dbReference type="PANTHER" id="PTHR32303:SF4">
    <property type="entry name" value="QUINOPROTEIN GLUCOSE DEHYDROGENASE"/>
    <property type="match status" value="1"/>
</dbReference>
<keyword evidence="3 6" id="KW-0560">Oxidoreductase</keyword>
<evidence type="ECO:0000256" key="1">
    <source>
        <dbReference type="ARBA" id="ARBA00001931"/>
    </source>
</evidence>
<keyword evidence="4" id="KW-0472">Membrane</keyword>
<dbReference type="NCBIfam" id="TIGR03074">
    <property type="entry name" value="PQQ_membr_DH"/>
    <property type="match status" value="1"/>
</dbReference>
<dbReference type="EMBL" id="CP151919">
    <property type="protein sequence ID" value="XAD54238.1"/>
    <property type="molecule type" value="Genomic_DNA"/>
</dbReference>
<dbReference type="InterPro" id="IPR002372">
    <property type="entry name" value="PQQ_rpt_dom"/>
</dbReference>
<dbReference type="InterPro" id="IPR017511">
    <property type="entry name" value="PQQ_mDH"/>
</dbReference>
<dbReference type="Proteomes" id="UP001453229">
    <property type="component" value="Chromosome"/>
</dbReference>
<dbReference type="SMART" id="SM00564">
    <property type="entry name" value="PQQ"/>
    <property type="match status" value="4"/>
</dbReference>
<evidence type="ECO:0000313" key="7">
    <source>
        <dbReference type="Proteomes" id="UP001453229"/>
    </source>
</evidence>
<dbReference type="PANTHER" id="PTHR32303">
    <property type="entry name" value="QUINOPROTEIN ALCOHOL DEHYDROGENASE (CYTOCHROME C)"/>
    <property type="match status" value="1"/>
</dbReference>
<comment type="cofactor">
    <cofactor evidence="1">
        <name>pyrroloquinoline quinone</name>
        <dbReference type="ChEBI" id="CHEBI:58442"/>
    </cofactor>
</comment>
<evidence type="ECO:0000313" key="6">
    <source>
        <dbReference type="EMBL" id="XAD54238.1"/>
    </source>
</evidence>
<comment type="similarity">
    <text evidence="2">Belongs to the bacterial PQQ dehydrogenase family.</text>
</comment>
<feature type="domain" description="Pyrrolo-quinoline quinone repeat" evidence="5">
    <location>
        <begin position="165"/>
        <end position="788"/>
    </location>
</feature>
<evidence type="ECO:0000259" key="5">
    <source>
        <dbReference type="Pfam" id="PF01011"/>
    </source>
</evidence>
<feature type="transmembrane region" description="Helical" evidence="4">
    <location>
        <begin position="119"/>
        <end position="138"/>
    </location>
</feature>
<accession>A0ABZ3CSX5</accession>
<evidence type="ECO:0000256" key="3">
    <source>
        <dbReference type="ARBA" id="ARBA00023002"/>
    </source>
</evidence>
<dbReference type="RefSeq" id="WP_110598561.1">
    <property type="nucleotide sequence ID" value="NZ_CP151919.1"/>
</dbReference>
<keyword evidence="7" id="KW-1185">Reference proteome</keyword>
<feature type="transmembrane region" description="Helical" evidence="4">
    <location>
        <begin position="12"/>
        <end position="33"/>
    </location>
</feature>
<evidence type="ECO:0000256" key="4">
    <source>
        <dbReference type="SAM" id="Phobius"/>
    </source>
</evidence>
<feature type="transmembrane region" description="Helical" evidence="4">
    <location>
        <begin position="85"/>
        <end position="107"/>
    </location>
</feature>
<evidence type="ECO:0000256" key="2">
    <source>
        <dbReference type="ARBA" id="ARBA00008156"/>
    </source>
</evidence>
<dbReference type="CDD" id="cd10280">
    <property type="entry name" value="PQQ_mGDH"/>
    <property type="match status" value="1"/>
</dbReference>
<organism evidence="6 7">
    <name type="scientific">Salinicola lusitanus</name>
    <dbReference type="NCBI Taxonomy" id="1949085"/>
    <lineage>
        <taxon>Bacteria</taxon>
        <taxon>Pseudomonadati</taxon>
        <taxon>Pseudomonadota</taxon>
        <taxon>Gammaproteobacteria</taxon>
        <taxon>Oceanospirillales</taxon>
        <taxon>Halomonadaceae</taxon>
        <taxon>Salinicola</taxon>
    </lineage>
</organism>
<protein>
    <submittedName>
        <fullName evidence="6">Membrane-bound PQQ-dependent dehydrogenase, glucose/quinate/shikimate family</fullName>
        <ecNumber evidence="6">1.1.-.-</ecNumber>
    </submittedName>
</protein>
<name>A0ABZ3CSX5_9GAMM</name>